<dbReference type="Proteomes" id="UP000006786">
    <property type="component" value="Unassembled WGS sequence"/>
</dbReference>
<dbReference type="PANTHER" id="PTHR37461">
    <property type="entry name" value="ANTI-SIGMA-K FACTOR RSKA"/>
    <property type="match status" value="1"/>
</dbReference>
<dbReference type="EMBL" id="AMRM01000002">
    <property type="protein sequence ID" value="EKF20675.1"/>
    <property type="molecule type" value="Genomic_DNA"/>
</dbReference>
<dbReference type="AlphaFoldDB" id="K2MJ09"/>
<name>K2MJ09_9HYPH</name>
<keyword evidence="6 9" id="KW-0472">Membrane</keyword>
<evidence type="ECO:0000256" key="2">
    <source>
        <dbReference type="ARBA" id="ARBA00004236"/>
    </source>
</evidence>
<evidence type="ECO:0000259" key="10">
    <source>
        <dbReference type="Pfam" id="PF10099"/>
    </source>
</evidence>
<evidence type="ECO:0000313" key="12">
    <source>
        <dbReference type="Proteomes" id="UP000006786"/>
    </source>
</evidence>
<dbReference type="PATRIC" id="fig|391937.3.peg.578"/>
<dbReference type="PANTHER" id="PTHR37461:SF1">
    <property type="entry name" value="ANTI-SIGMA-K FACTOR RSKA"/>
    <property type="match status" value="1"/>
</dbReference>
<evidence type="ECO:0000256" key="8">
    <source>
        <dbReference type="ARBA" id="ARBA00030803"/>
    </source>
</evidence>
<evidence type="ECO:0000256" key="4">
    <source>
        <dbReference type="ARBA" id="ARBA00022692"/>
    </source>
</evidence>
<keyword evidence="3" id="KW-1003">Cell membrane</keyword>
<organism evidence="11 12">
    <name type="scientific">Nitratireductor pacificus pht-3B</name>
    <dbReference type="NCBI Taxonomy" id="391937"/>
    <lineage>
        <taxon>Bacteria</taxon>
        <taxon>Pseudomonadati</taxon>
        <taxon>Pseudomonadota</taxon>
        <taxon>Alphaproteobacteria</taxon>
        <taxon>Hyphomicrobiales</taxon>
        <taxon>Phyllobacteriaceae</taxon>
        <taxon>Nitratireductor</taxon>
    </lineage>
</organism>
<keyword evidence="5 9" id="KW-1133">Transmembrane helix</keyword>
<evidence type="ECO:0000313" key="11">
    <source>
        <dbReference type="EMBL" id="EKF20675.1"/>
    </source>
</evidence>
<comment type="subcellular location">
    <subcellularLocation>
        <location evidence="2">Cell membrane</location>
    </subcellularLocation>
    <subcellularLocation>
        <location evidence="1">Membrane</location>
        <topology evidence="1">Single-pass membrane protein</topology>
    </subcellularLocation>
</comment>
<dbReference type="InterPro" id="IPR018764">
    <property type="entry name" value="RskA_C"/>
</dbReference>
<evidence type="ECO:0000256" key="1">
    <source>
        <dbReference type="ARBA" id="ARBA00004167"/>
    </source>
</evidence>
<evidence type="ECO:0000256" key="3">
    <source>
        <dbReference type="ARBA" id="ARBA00022475"/>
    </source>
</evidence>
<dbReference type="GO" id="GO:0016989">
    <property type="term" value="F:sigma factor antagonist activity"/>
    <property type="evidence" value="ECO:0007669"/>
    <property type="project" value="TreeGrafter"/>
</dbReference>
<proteinExistence type="predicted"/>
<dbReference type="Pfam" id="PF10099">
    <property type="entry name" value="RskA_C"/>
    <property type="match status" value="1"/>
</dbReference>
<dbReference type="eggNOG" id="COG5343">
    <property type="taxonomic scope" value="Bacteria"/>
</dbReference>
<evidence type="ECO:0000256" key="5">
    <source>
        <dbReference type="ARBA" id="ARBA00022989"/>
    </source>
</evidence>
<dbReference type="STRING" id="391937.NA2_02784"/>
<dbReference type="GO" id="GO:0005886">
    <property type="term" value="C:plasma membrane"/>
    <property type="evidence" value="ECO:0007669"/>
    <property type="project" value="UniProtKB-SubCell"/>
</dbReference>
<keyword evidence="4 9" id="KW-0812">Transmembrane</keyword>
<feature type="domain" description="Anti-sigma K factor RskA C-terminal" evidence="10">
    <location>
        <begin position="103"/>
        <end position="236"/>
    </location>
</feature>
<dbReference type="GO" id="GO:0006417">
    <property type="term" value="P:regulation of translation"/>
    <property type="evidence" value="ECO:0007669"/>
    <property type="project" value="TreeGrafter"/>
</dbReference>
<feature type="transmembrane region" description="Helical" evidence="9">
    <location>
        <begin position="97"/>
        <end position="116"/>
    </location>
</feature>
<comment type="caution">
    <text evidence="11">The sequence shown here is derived from an EMBL/GenBank/DDBJ whole genome shotgun (WGS) entry which is preliminary data.</text>
</comment>
<accession>K2MJ09</accession>
<evidence type="ECO:0000256" key="9">
    <source>
        <dbReference type="SAM" id="Phobius"/>
    </source>
</evidence>
<keyword evidence="12" id="KW-1185">Reference proteome</keyword>
<reference evidence="11 12" key="1">
    <citation type="journal article" date="2012" name="J. Bacteriol.">
        <title>Genome Sequence of Nitratireductor pacificus Type Strain pht-3B.</title>
        <authorList>
            <person name="Lai Q."/>
            <person name="Li G."/>
            <person name="Shao Z."/>
        </authorList>
    </citation>
    <scope>NUCLEOTIDE SEQUENCE [LARGE SCALE GENOMIC DNA]</scope>
    <source>
        <strain evidence="12">pht-3B</strain>
    </source>
</reference>
<sequence length="245" mass="25795">MTTAEHNGPERRDDDMVAAEYVLGVLPADERASVAQRIATEPDFARLVDAWESRLAPMAEAYQPVEPPAALKQAIDRRLFAASAPAASRPGLWSSLALWRGLAVAALLALAVYAGLTYTSLPLFQQPGQEQGGAQRLIASLAHDDTDVRYLVIYDGAKRDVALSHVAGDRPAGRDFELWTIEGDAPPVSLGVIPTGSSVHLALSEALGKAIERGAVFAITTEPLGGSPSGAPTGPVVALGDLREI</sequence>
<dbReference type="Gene3D" id="1.10.10.1320">
    <property type="entry name" value="Anti-sigma factor, zinc-finger domain"/>
    <property type="match status" value="1"/>
</dbReference>
<evidence type="ECO:0000256" key="7">
    <source>
        <dbReference type="ARBA" id="ARBA00029829"/>
    </source>
</evidence>
<dbReference type="InterPro" id="IPR051474">
    <property type="entry name" value="Anti-sigma-K/W_factor"/>
</dbReference>
<protein>
    <recommendedName>
        <fullName evidence="8">Regulator of SigK</fullName>
    </recommendedName>
    <alternativeName>
        <fullName evidence="7">Sigma-K anti-sigma factor RskA</fullName>
    </alternativeName>
</protein>
<dbReference type="InterPro" id="IPR041916">
    <property type="entry name" value="Anti_sigma_zinc_sf"/>
</dbReference>
<dbReference type="RefSeq" id="WP_008593937.1">
    <property type="nucleotide sequence ID" value="NZ_AMRM01000002.1"/>
</dbReference>
<gene>
    <name evidence="11" type="ORF">NA2_02784</name>
</gene>
<evidence type="ECO:0000256" key="6">
    <source>
        <dbReference type="ARBA" id="ARBA00023136"/>
    </source>
</evidence>